<dbReference type="AlphaFoldDB" id="A0A5B0X470"/>
<proteinExistence type="predicted"/>
<evidence type="ECO:0000313" key="2">
    <source>
        <dbReference type="Proteomes" id="UP000323708"/>
    </source>
</evidence>
<gene>
    <name evidence="1" type="ORF">F0M18_00985</name>
</gene>
<comment type="caution">
    <text evidence="1">The sequence shown here is derived from an EMBL/GenBank/DDBJ whole genome shotgun (WGS) entry which is preliminary data.</text>
</comment>
<dbReference type="Proteomes" id="UP000323708">
    <property type="component" value="Unassembled WGS sequence"/>
</dbReference>
<sequence>MTEQQGSQLLSGLLQALKEERHLSVLHIGPVQPETVAFFSAFPCRLYFNDLFAELPLSRSDDEDNSLQQRVRELLWYADDVRFDICLFWDIFNYLDEAAVTAVMDVLRPRMVPGGRAHCFSVHNTRSEQRDRKYAIVAEDELRLRPRERRLEGYRPHPQGRLKQLLQGLEVERSVLLADSRLELLLRAPGGPRPGGPRKGG</sequence>
<name>A0A5B0X470_9GAMM</name>
<dbReference type="RefSeq" id="WP_149609521.1">
    <property type="nucleotide sequence ID" value="NZ_VTUX01000001.1"/>
</dbReference>
<protein>
    <recommendedName>
        <fullName evidence="3">Class I SAM-dependent methyltransferase</fullName>
    </recommendedName>
</protein>
<keyword evidence="2" id="KW-1185">Reference proteome</keyword>
<organism evidence="1 2">
    <name type="scientific">Pseudohalioglobus sediminis</name>
    <dbReference type="NCBI Taxonomy" id="2606449"/>
    <lineage>
        <taxon>Bacteria</taxon>
        <taxon>Pseudomonadati</taxon>
        <taxon>Pseudomonadota</taxon>
        <taxon>Gammaproteobacteria</taxon>
        <taxon>Cellvibrionales</taxon>
        <taxon>Halieaceae</taxon>
        <taxon>Pseudohalioglobus</taxon>
    </lineage>
</organism>
<dbReference type="EMBL" id="VTUX01000001">
    <property type="protein sequence ID" value="KAA1194052.1"/>
    <property type="molecule type" value="Genomic_DNA"/>
</dbReference>
<reference evidence="1 2" key="1">
    <citation type="submission" date="2019-09" db="EMBL/GenBank/DDBJ databases">
        <authorList>
            <person name="Chen X.-Y."/>
        </authorList>
    </citation>
    <scope>NUCLEOTIDE SEQUENCE [LARGE SCALE GENOMIC DNA]</scope>
    <source>
        <strain evidence="1 2">NY5</strain>
    </source>
</reference>
<evidence type="ECO:0000313" key="1">
    <source>
        <dbReference type="EMBL" id="KAA1194052.1"/>
    </source>
</evidence>
<evidence type="ECO:0008006" key="3">
    <source>
        <dbReference type="Google" id="ProtNLM"/>
    </source>
</evidence>
<accession>A0A5B0X470</accession>